<accession>A0AAW0FWW6</accession>
<organism evidence="3 4">
    <name type="scientific">Cerrena zonata</name>
    <dbReference type="NCBI Taxonomy" id="2478898"/>
    <lineage>
        <taxon>Eukaryota</taxon>
        <taxon>Fungi</taxon>
        <taxon>Dikarya</taxon>
        <taxon>Basidiomycota</taxon>
        <taxon>Agaricomycotina</taxon>
        <taxon>Agaricomycetes</taxon>
        <taxon>Polyporales</taxon>
        <taxon>Cerrenaceae</taxon>
        <taxon>Cerrena</taxon>
    </lineage>
</organism>
<feature type="compositionally biased region" description="Acidic residues" evidence="2">
    <location>
        <begin position="489"/>
        <end position="498"/>
    </location>
</feature>
<evidence type="ECO:0000313" key="4">
    <source>
        <dbReference type="Proteomes" id="UP001385951"/>
    </source>
</evidence>
<evidence type="ECO:0000256" key="1">
    <source>
        <dbReference type="ARBA" id="ARBA00023270"/>
    </source>
</evidence>
<sequence>MSSPRPPSPVPQSRIPISNGKRLIPLTRSPFDLTSKAQGKQPNTWASGSKRKSVAEKRHREPFWQELKKAGVELVATTSKFDQLYDLPFTSTMLDMQTVHQGLSREETRYHAWVGINKALERVKDNDNPPEGPLANNSCLYYQVELGTTLADTFPEGRHFTFVDEIDTKEHIFSNIQLVTARLARNGVPKDKIIVSVPATREGIMATLRIKRRCPGNNVNLTHVSGFNHALLCIEAGAKVLTFNGTELLEAYNSLNDIRMDQVRPNDHPCIKDIQMVMHYVRKHNIPVQIMATHMPGIPSIEPLKGLDYLSLKACDVEDMMMSGKMIDVETSSPHLLQAEKVPYPRTTFDKRTTDVFTRLTQEEQRLADTTIKETKRIDASHRSALLSWFLRESSKQLRNERMRFGDIVEGHESHNILQGIIREAKMSGSLGGLGQMVRNYRERSGELGLRIKSIDWGSRVESEADAEAAETEELASTDSDVDSTTVEPDTDWQEDMEPVTSRDVGDASEIEASHSDEPAVVVRVSEERE</sequence>
<comment type="caution">
    <text evidence="3">The sequence shown here is derived from an EMBL/GenBank/DDBJ whole genome shotgun (WGS) entry which is preliminary data.</text>
</comment>
<dbReference type="GO" id="GO:0005975">
    <property type="term" value="P:carbohydrate metabolic process"/>
    <property type="evidence" value="ECO:0007669"/>
    <property type="project" value="InterPro"/>
</dbReference>
<feature type="region of interest" description="Disordered" evidence="2">
    <location>
        <begin position="1"/>
        <end position="58"/>
    </location>
</feature>
<feature type="region of interest" description="Disordered" evidence="2">
    <location>
        <begin position="461"/>
        <end position="530"/>
    </location>
</feature>
<evidence type="ECO:0000256" key="2">
    <source>
        <dbReference type="SAM" id="MobiDB-lite"/>
    </source>
</evidence>
<evidence type="ECO:0000313" key="3">
    <source>
        <dbReference type="EMBL" id="KAK7683584.1"/>
    </source>
</evidence>
<dbReference type="InterPro" id="IPR001585">
    <property type="entry name" value="TAL/FSA"/>
</dbReference>
<proteinExistence type="predicted"/>
<dbReference type="InterPro" id="IPR013785">
    <property type="entry name" value="Aldolase_TIM"/>
</dbReference>
<protein>
    <recommendedName>
        <fullName evidence="5">Transaldolase</fullName>
    </recommendedName>
</protein>
<feature type="compositionally biased region" description="Acidic residues" evidence="2">
    <location>
        <begin position="464"/>
        <end position="482"/>
    </location>
</feature>
<dbReference type="EMBL" id="JASBNA010000030">
    <property type="protein sequence ID" value="KAK7683584.1"/>
    <property type="molecule type" value="Genomic_DNA"/>
</dbReference>
<gene>
    <name evidence="3" type="ORF">QCA50_013422</name>
</gene>
<feature type="compositionally biased region" description="Polar residues" evidence="2">
    <location>
        <begin position="35"/>
        <end position="47"/>
    </location>
</feature>
<keyword evidence="1" id="KW-0704">Schiff base</keyword>
<evidence type="ECO:0008006" key="5">
    <source>
        <dbReference type="Google" id="ProtNLM"/>
    </source>
</evidence>
<dbReference type="Pfam" id="PF00923">
    <property type="entry name" value="TAL_FSA"/>
    <property type="match status" value="1"/>
</dbReference>
<dbReference type="Proteomes" id="UP001385951">
    <property type="component" value="Unassembled WGS sequence"/>
</dbReference>
<keyword evidence="4" id="KW-1185">Reference proteome</keyword>
<reference evidence="3 4" key="1">
    <citation type="submission" date="2022-09" db="EMBL/GenBank/DDBJ databases">
        <authorList>
            <person name="Palmer J.M."/>
        </authorList>
    </citation>
    <scope>NUCLEOTIDE SEQUENCE [LARGE SCALE GENOMIC DNA]</scope>
    <source>
        <strain evidence="3 4">DSM 7382</strain>
    </source>
</reference>
<dbReference type="AlphaFoldDB" id="A0AAW0FWW6"/>
<dbReference type="SUPFAM" id="SSF51569">
    <property type="entry name" value="Aldolase"/>
    <property type="match status" value="1"/>
</dbReference>
<feature type="compositionally biased region" description="Pro residues" evidence="2">
    <location>
        <begin position="1"/>
        <end position="10"/>
    </location>
</feature>
<dbReference type="Gene3D" id="3.20.20.70">
    <property type="entry name" value="Aldolase class I"/>
    <property type="match status" value="1"/>
</dbReference>
<name>A0AAW0FWW6_9APHY</name>